<evidence type="ECO:0000256" key="2">
    <source>
        <dbReference type="ARBA" id="ARBA00009063"/>
    </source>
</evidence>
<dbReference type="GO" id="GO:0006888">
    <property type="term" value="P:endoplasmic reticulum to Golgi vesicle-mediated transport"/>
    <property type="evidence" value="ECO:0007669"/>
    <property type="project" value="TreeGrafter"/>
</dbReference>
<sequence>MLTNRKQGQRAVSSWIPEQLYCYQPLLPKQASVQPAEEGCRPSVLDRLLDPGDEDYSHLLPSNMTFRDRSTEFANAAKHLQSRMGNGVRFAPGLVNGRKGLRGSQEYSLFMRASSQIGRDITATFVKLEKLALLAKKKSIFDDRPHEIQELTYIIKQDLSSLNKQIAQLKELGSGRSATAGRHLATHSNSVVVSLQSKLASMSNDFKQVLEVRTENLKQQKSRRDQFSSLSSMTAPASTPSLLVADEEAAQKRAENIAINMDGGSDWHSDGVSSIQSQLLLHDEQDSYLQQRADAMQNIESTIVELGGIFQQLAHMVKEQEEMVTRIDSNIEDTSLSVEAAHSELLKYFQSMTGNRWLMIKVFGVLIIFFILFVVIAT</sequence>
<dbReference type="InterPro" id="IPR006012">
    <property type="entry name" value="Syntaxin/epimorphin_CS"/>
</dbReference>
<dbReference type="PROSITE" id="PS50192">
    <property type="entry name" value="T_SNARE"/>
    <property type="match status" value="1"/>
</dbReference>
<organism evidence="11 12">
    <name type="scientific">Tropilaelaps mercedesae</name>
    <dbReference type="NCBI Taxonomy" id="418985"/>
    <lineage>
        <taxon>Eukaryota</taxon>
        <taxon>Metazoa</taxon>
        <taxon>Ecdysozoa</taxon>
        <taxon>Arthropoda</taxon>
        <taxon>Chelicerata</taxon>
        <taxon>Arachnida</taxon>
        <taxon>Acari</taxon>
        <taxon>Parasitiformes</taxon>
        <taxon>Mesostigmata</taxon>
        <taxon>Gamasina</taxon>
        <taxon>Dermanyssoidea</taxon>
        <taxon>Laelapidae</taxon>
        <taxon>Tropilaelaps</taxon>
    </lineage>
</organism>
<reference evidence="11 12" key="1">
    <citation type="journal article" date="2017" name="Gigascience">
        <title>Draft genome of the honey bee ectoparasitic mite, Tropilaelaps mercedesae, is shaped by the parasitic life history.</title>
        <authorList>
            <person name="Dong X."/>
            <person name="Armstrong S.D."/>
            <person name="Xia D."/>
            <person name="Makepeace B.L."/>
            <person name="Darby A.C."/>
            <person name="Kadowaki T."/>
        </authorList>
    </citation>
    <scope>NUCLEOTIDE SEQUENCE [LARGE SCALE GENOMIC DNA]</scope>
    <source>
        <strain evidence="11">Wuxi-XJTLU</strain>
    </source>
</reference>
<dbReference type="STRING" id="418985.A0A1V9XND4"/>
<comment type="subcellular location">
    <subcellularLocation>
        <location evidence="1">Membrane</location>
        <topology evidence="1">Single-pass type IV membrane protein</topology>
    </subcellularLocation>
</comment>
<dbReference type="GO" id="GO:0005484">
    <property type="term" value="F:SNAP receptor activity"/>
    <property type="evidence" value="ECO:0007669"/>
    <property type="project" value="InterPro"/>
</dbReference>
<proteinExistence type="inferred from homology"/>
<dbReference type="InterPro" id="IPR010989">
    <property type="entry name" value="SNARE"/>
</dbReference>
<dbReference type="EMBL" id="MNPL01007015">
    <property type="protein sequence ID" value="OQR75014.1"/>
    <property type="molecule type" value="Genomic_DNA"/>
</dbReference>
<evidence type="ECO:0000313" key="12">
    <source>
        <dbReference type="Proteomes" id="UP000192247"/>
    </source>
</evidence>
<feature type="domain" description="T-SNARE coiled-coil homology" evidence="10">
    <location>
        <begin position="286"/>
        <end position="348"/>
    </location>
</feature>
<dbReference type="PROSITE" id="PS00914">
    <property type="entry name" value="SYNTAXIN"/>
    <property type="match status" value="1"/>
</dbReference>
<dbReference type="FunCoup" id="A0A1V9XND4">
    <property type="interactions" value="1874"/>
</dbReference>
<comment type="caution">
    <text evidence="11">The sequence shown here is derived from an EMBL/GenBank/DDBJ whole genome shotgun (WGS) entry which is preliminary data.</text>
</comment>
<keyword evidence="6" id="KW-0175">Coiled coil</keyword>
<dbReference type="GO" id="GO:0000149">
    <property type="term" value="F:SNARE binding"/>
    <property type="evidence" value="ECO:0007669"/>
    <property type="project" value="TreeGrafter"/>
</dbReference>
<name>A0A1V9XND4_9ACAR</name>
<keyword evidence="12" id="KW-1185">Reference proteome</keyword>
<feature type="compositionally biased region" description="Polar residues" evidence="8">
    <location>
        <begin position="227"/>
        <end position="239"/>
    </location>
</feature>
<evidence type="ECO:0000256" key="8">
    <source>
        <dbReference type="SAM" id="MobiDB-lite"/>
    </source>
</evidence>
<keyword evidence="4 9" id="KW-0812">Transmembrane</keyword>
<evidence type="ECO:0000313" key="11">
    <source>
        <dbReference type="EMBL" id="OQR75014.1"/>
    </source>
</evidence>
<dbReference type="InParanoid" id="A0A1V9XND4"/>
<evidence type="ECO:0000259" key="10">
    <source>
        <dbReference type="PROSITE" id="PS50192"/>
    </source>
</evidence>
<dbReference type="SUPFAM" id="SSF47661">
    <property type="entry name" value="t-snare proteins"/>
    <property type="match status" value="1"/>
</dbReference>
<dbReference type="Gene3D" id="1.20.58.70">
    <property type="match status" value="1"/>
</dbReference>
<dbReference type="OrthoDB" id="421009at2759"/>
<dbReference type="GO" id="GO:0048278">
    <property type="term" value="P:vesicle docking"/>
    <property type="evidence" value="ECO:0007669"/>
    <property type="project" value="TreeGrafter"/>
</dbReference>
<protein>
    <submittedName>
        <fullName evidence="11">Syntaxin-5-like</fullName>
    </submittedName>
</protein>
<gene>
    <name evidence="11" type="ORF">BIW11_08696</name>
</gene>
<keyword evidence="5 9" id="KW-1133">Transmembrane helix</keyword>
<evidence type="ECO:0000256" key="6">
    <source>
        <dbReference type="ARBA" id="ARBA00023054"/>
    </source>
</evidence>
<dbReference type="GO" id="GO:0006906">
    <property type="term" value="P:vesicle fusion"/>
    <property type="evidence" value="ECO:0007669"/>
    <property type="project" value="TreeGrafter"/>
</dbReference>
<dbReference type="PANTHER" id="PTHR19957">
    <property type="entry name" value="SYNTAXIN"/>
    <property type="match status" value="1"/>
</dbReference>
<evidence type="ECO:0000256" key="3">
    <source>
        <dbReference type="ARBA" id="ARBA00022448"/>
    </source>
</evidence>
<evidence type="ECO:0000256" key="5">
    <source>
        <dbReference type="ARBA" id="ARBA00022989"/>
    </source>
</evidence>
<dbReference type="InterPro" id="IPR045242">
    <property type="entry name" value="Syntaxin"/>
</dbReference>
<dbReference type="InterPro" id="IPR000727">
    <property type="entry name" value="T_SNARE_dom"/>
</dbReference>
<dbReference type="Proteomes" id="UP000192247">
    <property type="component" value="Unassembled WGS sequence"/>
</dbReference>
<dbReference type="SMART" id="SM00397">
    <property type="entry name" value="t_SNARE"/>
    <property type="match status" value="1"/>
</dbReference>
<evidence type="ECO:0000256" key="7">
    <source>
        <dbReference type="ARBA" id="ARBA00023136"/>
    </source>
</evidence>
<dbReference type="CDD" id="cd15844">
    <property type="entry name" value="SNARE_syntaxin5"/>
    <property type="match status" value="1"/>
</dbReference>
<dbReference type="GO" id="GO:0006886">
    <property type="term" value="P:intracellular protein transport"/>
    <property type="evidence" value="ECO:0007669"/>
    <property type="project" value="InterPro"/>
</dbReference>
<dbReference type="AlphaFoldDB" id="A0A1V9XND4"/>
<dbReference type="Pfam" id="PF05739">
    <property type="entry name" value="SNARE"/>
    <property type="match status" value="1"/>
</dbReference>
<dbReference type="GO" id="GO:0000139">
    <property type="term" value="C:Golgi membrane"/>
    <property type="evidence" value="ECO:0007669"/>
    <property type="project" value="TreeGrafter"/>
</dbReference>
<comment type="similarity">
    <text evidence="2">Belongs to the syntaxin family.</text>
</comment>
<feature type="region of interest" description="Disordered" evidence="8">
    <location>
        <begin position="218"/>
        <end position="239"/>
    </location>
</feature>
<dbReference type="GO" id="GO:0031201">
    <property type="term" value="C:SNARE complex"/>
    <property type="evidence" value="ECO:0007669"/>
    <property type="project" value="TreeGrafter"/>
</dbReference>
<evidence type="ECO:0000256" key="9">
    <source>
        <dbReference type="SAM" id="Phobius"/>
    </source>
</evidence>
<accession>A0A1V9XND4</accession>
<keyword evidence="3" id="KW-0813">Transport</keyword>
<dbReference type="PANTHER" id="PTHR19957:SF3">
    <property type="entry name" value="SYNTAXIN-5"/>
    <property type="match status" value="1"/>
</dbReference>
<evidence type="ECO:0000256" key="1">
    <source>
        <dbReference type="ARBA" id="ARBA00004211"/>
    </source>
</evidence>
<feature type="transmembrane region" description="Helical" evidence="9">
    <location>
        <begin position="357"/>
        <end position="377"/>
    </location>
</feature>
<keyword evidence="7 9" id="KW-0472">Membrane</keyword>
<evidence type="ECO:0000256" key="4">
    <source>
        <dbReference type="ARBA" id="ARBA00022692"/>
    </source>
</evidence>